<comment type="similarity">
    <text evidence="1">Belongs to the SH3BP5 family.</text>
</comment>
<dbReference type="Proteomes" id="UP001186944">
    <property type="component" value="Unassembled WGS sequence"/>
</dbReference>
<feature type="coiled-coil region" evidence="3">
    <location>
        <begin position="27"/>
        <end position="61"/>
    </location>
</feature>
<comment type="caution">
    <text evidence="5">The sequence shown here is derived from an EMBL/GenBank/DDBJ whole genome shotgun (WGS) entry which is preliminary data.</text>
</comment>
<reference evidence="5" key="1">
    <citation type="submission" date="2019-08" db="EMBL/GenBank/DDBJ databases">
        <title>The improved chromosome-level genome for the pearl oyster Pinctada fucata martensii using PacBio sequencing and Hi-C.</title>
        <authorList>
            <person name="Zheng Z."/>
        </authorList>
    </citation>
    <scope>NUCLEOTIDE SEQUENCE</scope>
    <source>
        <strain evidence="5">ZZ-2019</strain>
        <tissue evidence="5">Adductor muscle</tissue>
    </source>
</reference>
<name>A0AA88YGF2_PINIB</name>
<feature type="compositionally biased region" description="Polar residues" evidence="4">
    <location>
        <begin position="427"/>
        <end position="446"/>
    </location>
</feature>
<keyword evidence="2 3" id="KW-0175">Coiled coil</keyword>
<dbReference type="EMBL" id="VSWD01000004">
    <property type="protein sequence ID" value="KAK3104640.1"/>
    <property type="molecule type" value="Genomic_DNA"/>
</dbReference>
<dbReference type="AlphaFoldDB" id="A0AA88YGF2"/>
<evidence type="ECO:0000256" key="2">
    <source>
        <dbReference type="ARBA" id="ARBA00023054"/>
    </source>
</evidence>
<dbReference type="GO" id="GO:0004860">
    <property type="term" value="F:protein kinase inhibitor activity"/>
    <property type="evidence" value="ECO:0007669"/>
    <property type="project" value="TreeGrafter"/>
</dbReference>
<feature type="compositionally biased region" description="Polar residues" evidence="4">
    <location>
        <begin position="463"/>
        <end position="472"/>
    </location>
</feature>
<feature type="compositionally biased region" description="Polar residues" evidence="4">
    <location>
        <begin position="308"/>
        <end position="328"/>
    </location>
</feature>
<feature type="compositionally biased region" description="Basic residues" evidence="4">
    <location>
        <begin position="512"/>
        <end position="521"/>
    </location>
</feature>
<feature type="coiled-coil region" evidence="3">
    <location>
        <begin position="197"/>
        <end position="224"/>
    </location>
</feature>
<feature type="compositionally biased region" description="Polar residues" evidence="4">
    <location>
        <begin position="489"/>
        <end position="511"/>
    </location>
</feature>
<feature type="compositionally biased region" description="Polar residues" evidence="4">
    <location>
        <begin position="524"/>
        <end position="537"/>
    </location>
</feature>
<feature type="compositionally biased region" description="Acidic residues" evidence="4">
    <location>
        <begin position="286"/>
        <end position="296"/>
    </location>
</feature>
<dbReference type="PANTHER" id="PTHR19423">
    <property type="entry name" value="SH3 DOMAIN-BINDING PROTEIN 5"/>
    <property type="match status" value="1"/>
</dbReference>
<feature type="region of interest" description="Disordered" evidence="4">
    <location>
        <begin position="398"/>
        <end position="644"/>
    </location>
</feature>
<organism evidence="5 6">
    <name type="scientific">Pinctada imbricata</name>
    <name type="common">Atlantic pearl-oyster</name>
    <name type="synonym">Pinctada martensii</name>
    <dbReference type="NCBI Taxonomy" id="66713"/>
    <lineage>
        <taxon>Eukaryota</taxon>
        <taxon>Metazoa</taxon>
        <taxon>Spiralia</taxon>
        <taxon>Lophotrochozoa</taxon>
        <taxon>Mollusca</taxon>
        <taxon>Bivalvia</taxon>
        <taxon>Autobranchia</taxon>
        <taxon>Pteriomorphia</taxon>
        <taxon>Pterioida</taxon>
        <taxon>Pterioidea</taxon>
        <taxon>Pteriidae</taxon>
        <taxon>Pinctada</taxon>
    </lineage>
</organism>
<dbReference type="GO" id="GO:0005737">
    <property type="term" value="C:cytoplasm"/>
    <property type="evidence" value="ECO:0007669"/>
    <property type="project" value="TreeGrafter"/>
</dbReference>
<feature type="region of interest" description="Disordered" evidence="4">
    <location>
        <begin position="282"/>
        <end position="345"/>
    </location>
</feature>
<gene>
    <name evidence="5" type="ORF">FSP39_006861</name>
</gene>
<dbReference type="GO" id="GO:0035556">
    <property type="term" value="P:intracellular signal transduction"/>
    <property type="evidence" value="ECO:0007669"/>
    <property type="project" value="InterPro"/>
</dbReference>
<keyword evidence="6" id="KW-1185">Reference proteome</keyword>
<evidence type="ECO:0000313" key="6">
    <source>
        <dbReference type="Proteomes" id="UP001186944"/>
    </source>
</evidence>
<feature type="compositionally biased region" description="Basic residues" evidence="4">
    <location>
        <begin position="538"/>
        <end position="547"/>
    </location>
</feature>
<feature type="compositionally biased region" description="Polar residues" evidence="4">
    <location>
        <begin position="632"/>
        <end position="644"/>
    </location>
</feature>
<evidence type="ECO:0000313" key="5">
    <source>
        <dbReference type="EMBL" id="KAK3104640.1"/>
    </source>
</evidence>
<proteinExistence type="inferred from homology"/>
<evidence type="ECO:0000256" key="4">
    <source>
        <dbReference type="SAM" id="MobiDB-lite"/>
    </source>
</evidence>
<feature type="compositionally biased region" description="Basic and acidic residues" evidence="4">
    <location>
        <begin position="548"/>
        <end position="560"/>
    </location>
</feature>
<dbReference type="PANTHER" id="PTHR19423:SF1">
    <property type="entry name" value="SH3 DOMAIN-BINDING PROTEIN 5"/>
    <property type="match status" value="1"/>
</dbReference>
<sequence length="644" mass="73084">METDPGDREKALYMARGEGVDQIDPRVQVELEKLNLASAEINKLENEIDESRTKYRMTFAESSGKMTTIAKKSRKSIQKSREYYEMKEQAKMAQAESLKAARQYQSAISVYRAAKETVTVAEDRLLQKGEVQLSSAWQEMMNHATMRLMEAEAEKRRSQEQHMVMTSRCGELEHHLKVLERKFKRSIAKARPYFETKQQLEIKLQQLKQNVSDLQTAIKIAKSRYSSTLKTLESISEEIHESRREKLLLMFPRQPGVGAESDSVASSLCDLSLDVAIESINTDGSCDTEDENEAMESESGLSRLDPDSSIQGKNQSAVLVSSRDGTNQNRDHSDENLKSISDSKLSSRASNVCQDQLYHNENQFETSTLRDYKEKITREYLESKTEALSQETVTECHEGGCKTDVNSSRPHGSEERKKGIFNKTRLQHPQQNVKTPQGKTQKTYTAGDTKGTRNTKHDIKTPQGKTQKTYTAGDTKGTRNTKHDIKTPQVKTQKTYTAGDTKGQGTANTTSKHPKGKHRRHTQQETQKGQGTANTTSKHPKGKHRRHTQQETQKDKEQQTRHQNTPRENTEDIHSRRHKRTRNSKHDIKTPQGKTQKTYTAGDTKGTRNSKHDIKTPQGKTQKTYTARDTKGQGTANTTSKHRK</sequence>
<evidence type="ECO:0000256" key="1">
    <source>
        <dbReference type="ARBA" id="ARBA00007796"/>
    </source>
</evidence>
<dbReference type="Pfam" id="PF05276">
    <property type="entry name" value="SH3BP5"/>
    <property type="match status" value="1"/>
</dbReference>
<dbReference type="InterPro" id="IPR007940">
    <property type="entry name" value="SH3BP5"/>
</dbReference>
<protein>
    <recommendedName>
        <fullName evidence="7">SH3 domain-binding protein 5-like</fullName>
    </recommendedName>
</protein>
<evidence type="ECO:0008006" key="7">
    <source>
        <dbReference type="Google" id="ProtNLM"/>
    </source>
</evidence>
<evidence type="ECO:0000256" key="3">
    <source>
        <dbReference type="SAM" id="Coils"/>
    </source>
</evidence>
<feature type="compositionally biased region" description="Polar residues" evidence="4">
    <location>
        <begin position="592"/>
        <end position="601"/>
    </location>
</feature>
<accession>A0AA88YGF2</accession>